<evidence type="ECO:0000256" key="4">
    <source>
        <dbReference type="ARBA" id="ARBA00023163"/>
    </source>
</evidence>
<dbReference type="SUPFAM" id="SSF88659">
    <property type="entry name" value="Sigma3 and sigma4 domains of RNA polymerase sigma factors"/>
    <property type="match status" value="1"/>
</dbReference>
<evidence type="ECO:0000259" key="6">
    <source>
        <dbReference type="Pfam" id="PF08281"/>
    </source>
</evidence>
<dbReference type="InterPro" id="IPR036388">
    <property type="entry name" value="WH-like_DNA-bd_sf"/>
</dbReference>
<accession>A0A6P0UID5</accession>
<dbReference type="PANTHER" id="PTHR43133:SF45">
    <property type="entry name" value="RNA POLYMERASE ECF-TYPE SIGMA FACTOR"/>
    <property type="match status" value="1"/>
</dbReference>
<sequence length="166" mass="19566">MRDNKDFNKEISEYLPFIRKICFGFADNEDELNDFTQEVLIQIWRKIDTFKGEAKFSTWIYRVTVNVCLYEVSKKKKNEKIKTDLMRTAKGSHSSPKEESSENQINLLYKAIKQLSQLDRAIIMLYLEKKTHNEIAEIIGLSQSNVGVRINRIKKKLKQLMSNERN</sequence>
<dbReference type="CDD" id="cd06171">
    <property type="entry name" value="Sigma70_r4"/>
    <property type="match status" value="1"/>
</dbReference>
<evidence type="ECO:0000256" key="3">
    <source>
        <dbReference type="ARBA" id="ARBA00023082"/>
    </source>
</evidence>
<dbReference type="InterPro" id="IPR039425">
    <property type="entry name" value="RNA_pol_sigma-70-like"/>
</dbReference>
<keyword evidence="2" id="KW-0805">Transcription regulation</keyword>
<dbReference type="Pfam" id="PF08281">
    <property type="entry name" value="Sigma70_r4_2"/>
    <property type="match status" value="1"/>
</dbReference>
<dbReference type="InterPro" id="IPR014284">
    <property type="entry name" value="RNA_pol_sigma-70_dom"/>
</dbReference>
<keyword evidence="8" id="KW-1185">Reference proteome</keyword>
<dbReference type="AlphaFoldDB" id="A0A6P0UID5"/>
<protein>
    <submittedName>
        <fullName evidence="7">Sigma-70 family RNA polymerase sigma factor</fullName>
    </submittedName>
</protein>
<dbReference type="Gene3D" id="1.10.10.10">
    <property type="entry name" value="Winged helix-like DNA-binding domain superfamily/Winged helix DNA-binding domain"/>
    <property type="match status" value="1"/>
</dbReference>
<gene>
    <name evidence="7" type="ORF">GWK08_04845</name>
</gene>
<dbReference type="InterPro" id="IPR013249">
    <property type="entry name" value="RNA_pol_sigma70_r4_t2"/>
</dbReference>
<evidence type="ECO:0000256" key="1">
    <source>
        <dbReference type="ARBA" id="ARBA00010641"/>
    </source>
</evidence>
<comment type="caution">
    <text evidence="7">The sequence shown here is derived from an EMBL/GenBank/DDBJ whole genome shotgun (WGS) entry which is preliminary data.</text>
</comment>
<dbReference type="GO" id="GO:0016987">
    <property type="term" value="F:sigma factor activity"/>
    <property type="evidence" value="ECO:0007669"/>
    <property type="project" value="UniProtKB-KW"/>
</dbReference>
<dbReference type="NCBIfam" id="TIGR02937">
    <property type="entry name" value="sigma70-ECF"/>
    <property type="match status" value="1"/>
</dbReference>
<comment type="similarity">
    <text evidence="1">Belongs to the sigma-70 factor family. ECF subfamily.</text>
</comment>
<keyword evidence="3" id="KW-0731">Sigma factor</keyword>
<proteinExistence type="inferred from homology"/>
<dbReference type="InterPro" id="IPR013325">
    <property type="entry name" value="RNA_pol_sigma_r2"/>
</dbReference>
<dbReference type="GO" id="GO:0003677">
    <property type="term" value="F:DNA binding"/>
    <property type="evidence" value="ECO:0007669"/>
    <property type="project" value="InterPro"/>
</dbReference>
<dbReference type="Pfam" id="PF04542">
    <property type="entry name" value="Sigma70_r2"/>
    <property type="match status" value="1"/>
</dbReference>
<dbReference type="Proteomes" id="UP000468581">
    <property type="component" value="Unassembled WGS sequence"/>
</dbReference>
<dbReference type="InterPro" id="IPR007627">
    <property type="entry name" value="RNA_pol_sigma70_r2"/>
</dbReference>
<dbReference type="EMBL" id="JAABOO010000001">
    <property type="protein sequence ID" value="NER12757.1"/>
    <property type="molecule type" value="Genomic_DNA"/>
</dbReference>
<dbReference type="PANTHER" id="PTHR43133">
    <property type="entry name" value="RNA POLYMERASE ECF-TYPE SIGMA FACTO"/>
    <property type="match status" value="1"/>
</dbReference>
<reference evidence="7 8" key="1">
    <citation type="submission" date="2020-01" db="EMBL/GenBank/DDBJ databases">
        <title>Leptobacterium flavescens.</title>
        <authorList>
            <person name="Wang G."/>
        </authorList>
    </citation>
    <scope>NUCLEOTIDE SEQUENCE [LARGE SCALE GENOMIC DNA]</scope>
    <source>
        <strain evidence="7 8">KCTC 22160</strain>
    </source>
</reference>
<feature type="domain" description="RNA polymerase sigma-70 region 2" evidence="5">
    <location>
        <begin position="11"/>
        <end position="76"/>
    </location>
</feature>
<dbReference type="GO" id="GO:0006352">
    <property type="term" value="P:DNA-templated transcription initiation"/>
    <property type="evidence" value="ECO:0007669"/>
    <property type="project" value="InterPro"/>
</dbReference>
<evidence type="ECO:0000259" key="5">
    <source>
        <dbReference type="Pfam" id="PF04542"/>
    </source>
</evidence>
<evidence type="ECO:0000256" key="2">
    <source>
        <dbReference type="ARBA" id="ARBA00023015"/>
    </source>
</evidence>
<organism evidence="7 8">
    <name type="scientific">Leptobacterium flavescens</name>
    <dbReference type="NCBI Taxonomy" id="472055"/>
    <lineage>
        <taxon>Bacteria</taxon>
        <taxon>Pseudomonadati</taxon>
        <taxon>Bacteroidota</taxon>
        <taxon>Flavobacteriia</taxon>
        <taxon>Flavobacteriales</taxon>
        <taxon>Flavobacteriaceae</taxon>
        <taxon>Leptobacterium</taxon>
    </lineage>
</organism>
<dbReference type="SUPFAM" id="SSF88946">
    <property type="entry name" value="Sigma2 domain of RNA polymerase sigma factors"/>
    <property type="match status" value="1"/>
</dbReference>
<dbReference type="Gene3D" id="1.10.1740.10">
    <property type="match status" value="1"/>
</dbReference>
<feature type="domain" description="RNA polymerase sigma factor 70 region 4 type 2" evidence="6">
    <location>
        <begin position="107"/>
        <end position="157"/>
    </location>
</feature>
<dbReference type="RefSeq" id="WP_163605767.1">
    <property type="nucleotide sequence ID" value="NZ_JAABOO010000001.1"/>
</dbReference>
<evidence type="ECO:0000313" key="8">
    <source>
        <dbReference type="Proteomes" id="UP000468581"/>
    </source>
</evidence>
<name>A0A6P0UID5_9FLAO</name>
<evidence type="ECO:0000313" key="7">
    <source>
        <dbReference type="EMBL" id="NER12757.1"/>
    </source>
</evidence>
<dbReference type="InterPro" id="IPR013324">
    <property type="entry name" value="RNA_pol_sigma_r3/r4-like"/>
</dbReference>
<keyword evidence="4" id="KW-0804">Transcription</keyword>